<reference evidence="1" key="2">
    <citation type="journal article" date="2015" name="Fish Shellfish Immunol.">
        <title>Early steps in the European eel (Anguilla anguilla)-Vibrio vulnificus interaction in the gills: Role of the RtxA13 toxin.</title>
        <authorList>
            <person name="Callol A."/>
            <person name="Pajuelo D."/>
            <person name="Ebbesson L."/>
            <person name="Teles M."/>
            <person name="MacKenzie S."/>
            <person name="Amaro C."/>
        </authorList>
    </citation>
    <scope>NUCLEOTIDE SEQUENCE</scope>
</reference>
<name>A0A0E9U3I8_ANGAN</name>
<organism evidence="1">
    <name type="scientific">Anguilla anguilla</name>
    <name type="common">European freshwater eel</name>
    <name type="synonym">Muraena anguilla</name>
    <dbReference type="NCBI Taxonomy" id="7936"/>
    <lineage>
        <taxon>Eukaryota</taxon>
        <taxon>Metazoa</taxon>
        <taxon>Chordata</taxon>
        <taxon>Craniata</taxon>
        <taxon>Vertebrata</taxon>
        <taxon>Euteleostomi</taxon>
        <taxon>Actinopterygii</taxon>
        <taxon>Neopterygii</taxon>
        <taxon>Teleostei</taxon>
        <taxon>Anguilliformes</taxon>
        <taxon>Anguillidae</taxon>
        <taxon>Anguilla</taxon>
    </lineage>
</organism>
<protein>
    <submittedName>
        <fullName evidence="1">Uncharacterized protein</fullName>
    </submittedName>
</protein>
<accession>A0A0E9U3I8</accession>
<evidence type="ECO:0000313" key="1">
    <source>
        <dbReference type="EMBL" id="JAH60489.1"/>
    </source>
</evidence>
<reference evidence="1" key="1">
    <citation type="submission" date="2014-11" db="EMBL/GenBank/DDBJ databases">
        <authorList>
            <person name="Amaro Gonzalez C."/>
        </authorList>
    </citation>
    <scope>NUCLEOTIDE SEQUENCE</scope>
</reference>
<proteinExistence type="predicted"/>
<dbReference type="EMBL" id="GBXM01048088">
    <property type="protein sequence ID" value="JAH60489.1"/>
    <property type="molecule type" value="Transcribed_RNA"/>
</dbReference>
<sequence>MFCINDMRVDDSR</sequence>